<evidence type="ECO:0000313" key="2">
    <source>
        <dbReference type="Proteomes" id="UP000231195"/>
    </source>
</evidence>
<dbReference type="AlphaFoldDB" id="A0A2M7X3F7"/>
<name>A0A2M7X3F7_UNCKA</name>
<accession>A0A2M7X3F7</accession>
<dbReference type="Proteomes" id="UP000231195">
    <property type="component" value="Unassembled WGS sequence"/>
</dbReference>
<dbReference type="EMBL" id="PFWZ01000067">
    <property type="protein sequence ID" value="PJA40668.1"/>
    <property type="molecule type" value="Genomic_DNA"/>
</dbReference>
<gene>
    <name evidence="1" type="ORF">CO179_01635</name>
</gene>
<reference evidence="2" key="1">
    <citation type="submission" date="2017-09" db="EMBL/GenBank/DDBJ databases">
        <title>Depth-based differentiation of microbial function through sediment-hosted aquifers and enrichment of novel symbionts in the deep terrestrial subsurface.</title>
        <authorList>
            <person name="Probst A.J."/>
            <person name="Ladd B."/>
            <person name="Jarett J.K."/>
            <person name="Geller-Mcgrath D.E."/>
            <person name="Sieber C.M.K."/>
            <person name="Emerson J.B."/>
            <person name="Anantharaman K."/>
            <person name="Thomas B.C."/>
            <person name="Malmstrom R."/>
            <person name="Stieglmeier M."/>
            <person name="Klingl A."/>
            <person name="Woyke T."/>
            <person name="Ryan C.M."/>
            <person name="Banfield J.F."/>
        </authorList>
    </citation>
    <scope>NUCLEOTIDE SEQUENCE [LARGE SCALE GENOMIC DNA]</scope>
</reference>
<proteinExistence type="predicted"/>
<sequence length="111" mass="12488">MSEADNPYQNIINARKSIKLLANLVDAVSSPLQEKTIRYGKLSLNTTSGLMKYSDRKPMILRKSSRTYPLVHTLILNGGNETTYDDLAIVSNATNSKEFQVKIRSTVKELR</sequence>
<protein>
    <submittedName>
        <fullName evidence="1">Uncharacterized protein</fullName>
    </submittedName>
</protein>
<feature type="non-terminal residue" evidence="1">
    <location>
        <position position="111"/>
    </location>
</feature>
<evidence type="ECO:0000313" key="1">
    <source>
        <dbReference type="EMBL" id="PJA40668.1"/>
    </source>
</evidence>
<comment type="caution">
    <text evidence="1">The sequence shown here is derived from an EMBL/GenBank/DDBJ whole genome shotgun (WGS) entry which is preliminary data.</text>
</comment>
<organism evidence="1 2">
    <name type="scientific">candidate division WWE3 bacterium CG_4_9_14_3_um_filter_39_7</name>
    <dbReference type="NCBI Taxonomy" id="1975080"/>
    <lineage>
        <taxon>Bacteria</taxon>
        <taxon>Katanobacteria</taxon>
    </lineage>
</organism>